<gene>
    <name evidence="2" type="ORF">Tci_850027</name>
</gene>
<accession>A0A699QZA9</accession>
<comment type="caution">
    <text evidence="2">The sequence shown here is derived from an EMBL/GenBank/DDBJ whole genome shotgun (WGS) entry which is preliminary data.</text>
</comment>
<feature type="non-terminal residue" evidence="2">
    <location>
        <position position="1"/>
    </location>
</feature>
<organism evidence="2">
    <name type="scientific">Tanacetum cinerariifolium</name>
    <name type="common">Dalmatian daisy</name>
    <name type="synonym">Chrysanthemum cinerariifolium</name>
    <dbReference type="NCBI Taxonomy" id="118510"/>
    <lineage>
        <taxon>Eukaryota</taxon>
        <taxon>Viridiplantae</taxon>
        <taxon>Streptophyta</taxon>
        <taxon>Embryophyta</taxon>
        <taxon>Tracheophyta</taxon>
        <taxon>Spermatophyta</taxon>
        <taxon>Magnoliopsida</taxon>
        <taxon>eudicotyledons</taxon>
        <taxon>Gunneridae</taxon>
        <taxon>Pentapetalae</taxon>
        <taxon>asterids</taxon>
        <taxon>campanulids</taxon>
        <taxon>Asterales</taxon>
        <taxon>Asteraceae</taxon>
        <taxon>Asteroideae</taxon>
        <taxon>Anthemideae</taxon>
        <taxon>Anthemidinae</taxon>
        <taxon>Tanacetum</taxon>
    </lineage>
</organism>
<proteinExistence type="predicted"/>
<feature type="region of interest" description="Disordered" evidence="1">
    <location>
        <begin position="1"/>
        <end position="70"/>
    </location>
</feature>
<dbReference type="EMBL" id="BKCJ011063876">
    <property type="protein sequence ID" value="GFC78057.1"/>
    <property type="molecule type" value="Genomic_DNA"/>
</dbReference>
<feature type="region of interest" description="Disordered" evidence="1">
    <location>
        <begin position="125"/>
        <end position="145"/>
    </location>
</feature>
<feature type="compositionally biased region" description="Basic and acidic residues" evidence="1">
    <location>
        <begin position="20"/>
        <end position="52"/>
    </location>
</feature>
<name>A0A699QZA9_TANCI</name>
<evidence type="ECO:0000256" key="1">
    <source>
        <dbReference type="SAM" id="MobiDB-lite"/>
    </source>
</evidence>
<sequence length="159" mass="17505">HGHPELQRLGASRLHGHLGPAREQEGAATRRDRGSSRRGGGEEQRGSGEQRQTHRTARRTCLPSPLHHAYTAQSPALRRIRHLRRLAHQHCPGGRGAGPAATPTCHRLAGLCRRVARPVPAAARERAQRPALLDAPRSPQSRITRPGIGRFQAHCRAHR</sequence>
<protein>
    <submittedName>
        <fullName evidence="2">Uncharacterized protein</fullName>
    </submittedName>
</protein>
<evidence type="ECO:0000313" key="2">
    <source>
        <dbReference type="EMBL" id="GFC78057.1"/>
    </source>
</evidence>
<dbReference type="AlphaFoldDB" id="A0A699QZA9"/>
<reference evidence="2" key="1">
    <citation type="journal article" date="2019" name="Sci. Rep.">
        <title>Draft genome of Tanacetum cinerariifolium, the natural source of mosquito coil.</title>
        <authorList>
            <person name="Yamashiro T."/>
            <person name="Shiraishi A."/>
            <person name="Satake H."/>
            <person name="Nakayama K."/>
        </authorList>
    </citation>
    <scope>NUCLEOTIDE SEQUENCE</scope>
</reference>